<dbReference type="WBParaSite" id="SMUV_0001091501-mRNA-1">
    <property type="protein sequence ID" value="SMUV_0001091501-mRNA-1"/>
    <property type="gene ID" value="SMUV_0001091501"/>
</dbReference>
<evidence type="ECO:0000313" key="1">
    <source>
        <dbReference type="Proteomes" id="UP000046393"/>
    </source>
</evidence>
<proteinExistence type="predicted"/>
<protein>
    <submittedName>
        <fullName evidence="2">Uncharacterized protein</fullName>
    </submittedName>
</protein>
<accession>A0A0N5B0W3</accession>
<dbReference type="Proteomes" id="UP000046393">
    <property type="component" value="Unplaced"/>
</dbReference>
<dbReference type="AlphaFoldDB" id="A0A0N5B0W3"/>
<evidence type="ECO:0000313" key="2">
    <source>
        <dbReference type="WBParaSite" id="SMUV_0001091501-mRNA-1"/>
    </source>
</evidence>
<keyword evidence="1" id="KW-1185">Reference proteome</keyword>
<organism evidence="1 2">
    <name type="scientific">Syphacia muris</name>
    <dbReference type="NCBI Taxonomy" id="451379"/>
    <lineage>
        <taxon>Eukaryota</taxon>
        <taxon>Metazoa</taxon>
        <taxon>Ecdysozoa</taxon>
        <taxon>Nematoda</taxon>
        <taxon>Chromadorea</taxon>
        <taxon>Rhabditida</taxon>
        <taxon>Spirurina</taxon>
        <taxon>Oxyuridomorpha</taxon>
        <taxon>Oxyuroidea</taxon>
        <taxon>Oxyuridae</taxon>
        <taxon>Syphacia</taxon>
    </lineage>
</organism>
<name>A0A0N5B0W3_9BILA</name>
<sequence>MSNGYVINDDESCLASERYNAHSEQRQLIFRSGIIQDTGKRKNYGTVCENGRMWQQQMDSISAEETGVEEKEGRLEKRKWRKEGIGGLLRLTESNNDLLGDPFGRTLFKVTF</sequence>
<reference evidence="2" key="1">
    <citation type="submission" date="2017-02" db="UniProtKB">
        <authorList>
            <consortium name="WormBaseParasite"/>
        </authorList>
    </citation>
    <scope>IDENTIFICATION</scope>
</reference>